<dbReference type="InterPro" id="IPR000651">
    <property type="entry name" value="Ras-like_Gua-exchang_fac_N"/>
</dbReference>
<dbReference type="FunFam" id="1.10.840.10:FF:000009">
    <property type="entry name" value="rap guanine nucleotide exchange factor 1"/>
    <property type="match status" value="1"/>
</dbReference>
<dbReference type="GO" id="GO:0007265">
    <property type="term" value="P:Ras protein signal transduction"/>
    <property type="evidence" value="ECO:0007669"/>
    <property type="project" value="TreeGrafter"/>
</dbReference>
<dbReference type="GO" id="GO:0005085">
    <property type="term" value="F:guanyl-nucleotide exchange factor activity"/>
    <property type="evidence" value="ECO:0007669"/>
    <property type="project" value="UniProtKB-KW"/>
</dbReference>
<comment type="caution">
    <text evidence="7">The sequence shown here is derived from an EMBL/GenBank/DDBJ whole genome shotgun (WGS) entry which is preliminary data.</text>
</comment>
<name>A0A553PPY8_TIGCA</name>
<reference evidence="7 8" key="1">
    <citation type="journal article" date="2018" name="Nat. Ecol. Evol.">
        <title>Genomic signatures of mitonuclear coevolution across populations of Tigriopus californicus.</title>
        <authorList>
            <person name="Barreto F.S."/>
            <person name="Watson E.T."/>
            <person name="Lima T.G."/>
            <person name="Willett C.S."/>
            <person name="Edmands S."/>
            <person name="Li W."/>
            <person name="Burton R.S."/>
        </authorList>
    </citation>
    <scope>NUCLEOTIDE SEQUENCE [LARGE SCALE GENOMIC DNA]</scope>
    <source>
        <strain evidence="7 8">San Diego</strain>
    </source>
</reference>
<feature type="compositionally biased region" description="Low complexity" evidence="4">
    <location>
        <begin position="664"/>
        <end position="677"/>
    </location>
</feature>
<keyword evidence="8" id="KW-1185">Reference proteome</keyword>
<dbReference type="InterPro" id="IPR023578">
    <property type="entry name" value="Ras_GEF_dom_sf"/>
</dbReference>
<feature type="domain" description="N-terminal Ras-GEF" evidence="6">
    <location>
        <begin position="799"/>
        <end position="921"/>
    </location>
</feature>
<evidence type="ECO:0000256" key="3">
    <source>
        <dbReference type="PROSITE-ProRule" id="PRU00168"/>
    </source>
</evidence>
<dbReference type="SMART" id="SM00229">
    <property type="entry name" value="RasGEFN"/>
    <property type="match status" value="1"/>
</dbReference>
<dbReference type="PROSITE" id="PS50009">
    <property type="entry name" value="RASGEF_CAT"/>
    <property type="match status" value="1"/>
</dbReference>
<proteinExistence type="predicted"/>
<sequence>MNTTSSRPMVIGMKGKIASRAHSFKENLLEALGHHTHDKATPAHVVLDQGQPQRVHSAGHTGGSSSSSRGGQPVNKTAIQLAKKTNSTDNLIGYSEPKHNTDSLARDVQLALSYFQDAVTKGTLELLPGCASIVLERVVGLQSFVFHDPDLKDDPNLTGALGELYTTISNLTQWADAVIVSGSLEQTEESSETVVDPVRKAVAHLINQIHCPAHGSGSKPLKKASQLHNSLPDISSPDVEHYPNRPSPPRLPKRKREDRHRRHHSRKIRNGDELASPPPLPPKHGKHHRDSLNLGSADWFSNPLFDPQMQQSMLNKSSKFSYDPNIDLPSPHGLDTTLPDGHGFPYIDEVSSPLNLSRDSCFGDEITTTETLPSSPSFGSNELSLRDEGHNSLSSILPPPVPPPNLPKKEYKRKKSQHDPSSSSSLSAQAPSHGQLSSSHSFDLCSRKKVEPAFPGAVSVHPAGFMIRSERRSSDGMNGAPPPLPPKKRDILNYMELLGQSLLPSREDLMQSLAQTQMLLQNVWAENYHEFGEFVPDNSAFNFPPAQGLFTQNIDLSRLPVGIPMQFPDIIDDHQPPPALPPKKNRQHKILANSSQQYQLPSLPPNQAPPLCRPTSFELHTNRERLIPIVRESDGTMVIPHGPSPHPPHLVPPSSSSHSKRFSSESAASSSNASVTSGTSDHHVPQNHHHHHQHHHHNHQHHQILNSLNQNHHHPPPPKERPQNGSITSGCSDRDRLEDGTSSSKNTSQTSSLDHTNHTANTSASSSQLVLPEISDDSPLNKLGMQKWESLIYVNNSEGILELRAGDVDELIILATESTNRDFVYQDAFLLTYRTFISSLALLWKLEYRFRKFNPSTDSVHLKAARSSFSLMVRVVDSLIDCDFQEVDVIKNLSDFIAELVSHGELILARALRIKFIQKYDERRARLLPDLDFGKLTISDKPLNLLQFKSVDLAEQITLMDAQHFWKLEPGELLLWVKEQNEEKSPNLVKFTKHFNAMSFWCRTKILQESDPKERERLIMKFIKVMKFLRKHNNFNSYLAFLSALDSASIRRLEWSKQIVDTIKEYSAIIDFTGSFKAYREALSHAKPPVIPYMGLVLQDLTFVHIGNSDFVKGKVNFAKRWQQYNILDNTRRFKRESYPFQRKEDIVQYFDNFEHALSENDLWEMSERIKPRPRTSPVKLDSLITSSDTPTGNNGPLAKGNPTT</sequence>
<feature type="compositionally biased region" description="Basic residues" evidence="4">
    <location>
        <begin position="685"/>
        <end position="702"/>
    </location>
</feature>
<dbReference type="GO" id="GO:0005886">
    <property type="term" value="C:plasma membrane"/>
    <property type="evidence" value="ECO:0007669"/>
    <property type="project" value="TreeGrafter"/>
</dbReference>
<dbReference type="InterPro" id="IPR019804">
    <property type="entry name" value="Ras_G-nucl-exch_fac_CS"/>
</dbReference>
<dbReference type="Gene3D" id="1.20.870.10">
    <property type="entry name" value="Son of sevenless (SoS) protein Chain: S domain 1"/>
    <property type="match status" value="1"/>
</dbReference>
<protein>
    <recommendedName>
        <fullName evidence="2">CRK SH3-binding GNRP</fullName>
    </recommendedName>
</protein>
<feature type="compositionally biased region" description="Polar residues" evidence="4">
    <location>
        <begin position="1184"/>
        <end position="1195"/>
    </location>
</feature>
<dbReference type="OrthoDB" id="25179at2759"/>
<dbReference type="Pfam" id="PF00618">
    <property type="entry name" value="RasGEF_N"/>
    <property type="match status" value="1"/>
</dbReference>
<feature type="compositionally biased region" description="Low complexity" evidence="4">
    <location>
        <begin position="419"/>
        <end position="433"/>
    </location>
</feature>
<dbReference type="PANTHER" id="PTHR23113:SF224">
    <property type="entry name" value="RAP GUANINE NUCLEOTIDE EXCHANGE FACTOR 1"/>
    <property type="match status" value="1"/>
</dbReference>
<dbReference type="Gene3D" id="1.10.840.10">
    <property type="entry name" value="Ras guanine-nucleotide exchange factors catalytic domain"/>
    <property type="match status" value="1"/>
</dbReference>
<dbReference type="AlphaFoldDB" id="A0A553PPY8"/>
<feature type="region of interest" description="Disordered" evidence="4">
    <location>
        <begin position="366"/>
        <end position="440"/>
    </location>
</feature>
<feature type="compositionally biased region" description="Polar residues" evidence="4">
    <location>
        <begin position="366"/>
        <end position="383"/>
    </location>
</feature>
<dbReference type="InterPro" id="IPR036964">
    <property type="entry name" value="RASGEF_cat_dom_sf"/>
</dbReference>
<feature type="region of interest" description="Disordered" evidence="4">
    <location>
        <begin position="213"/>
        <end position="293"/>
    </location>
</feature>
<feature type="domain" description="Ras-GEF" evidence="5">
    <location>
        <begin position="949"/>
        <end position="1173"/>
    </location>
</feature>
<dbReference type="Pfam" id="PF00617">
    <property type="entry name" value="RasGEF"/>
    <property type="match status" value="1"/>
</dbReference>
<evidence type="ECO:0000256" key="4">
    <source>
        <dbReference type="SAM" id="MobiDB-lite"/>
    </source>
</evidence>
<feature type="compositionally biased region" description="Pro residues" evidence="4">
    <location>
        <begin position="397"/>
        <end position="406"/>
    </location>
</feature>
<feature type="compositionally biased region" description="Pro residues" evidence="4">
    <location>
        <begin position="642"/>
        <end position="651"/>
    </location>
</feature>
<dbReference type="SMART" id="SM00147">
    <property type="entry name" value="RasGEF"/>
    <property type="match status" value="1"/>
</dbReference>
<dbReference type="STRING" id="6832.A0A553PPY8"/>
<dbReference type="Proteomes" id="UP000318571">
    <property type="component" value="Chromosome 6"/>
</dbReference>
<evidence type="ECO:0000313" key="7">
    <source>
        <dbReference type="EMBL" id="TRY79721.1"/>
    </source>
</evidence>
<evidence type="ECO:0000256" key="1">
    <source>
        <dbReference type="ARBA" id="ARBA00022658"/>
    </source>
</evidence>
<dbReference type="CDD" id="cd00155">
    <property type="entry name" value="RasGEF"/>
    <property type="match status" value="1"/>
</dbReference>
<evidence type="ECO:0000313" key="8">
    <source>
        <dbReference type="Proteomes" id="UP000318571"/>
    </source>
</evidence>
<evidence type="ECO:0000259" key="6">
    <source>
        <dbReference type="PROSITE" id="PS50212"/>
    </source>
</evidence>
<accession>A0A553PPY8</accession>
<dbReference type="EMBL" id="VCGU01000002">
    <property type="protein sequence ID" value="TRY79721.1"/>
    <property type="molecule type" value="Genomic_DNA"/>
</dbReference>
<gene>
    <name evidence="7" type="ORF">TCAL_01980</name>
</gene>
<feature type="region of interest" description="Disordered" evidence="4">
    <location>
        <begin position="51"/>
        <end position="74"/>
    </location>
</feature>
<evidence type="ECO:0000259" key="5">
    <source>
        <dbReference type="PROSITE" id="PS50009"/>
    </source>
</evidence>
<dbReference type="PROSITE" id="PS00720">
    <property type="entry name" value="RASGEF"/>
    <property type="match status" value="1"/>
</dbReference>
<feature type="region of interest" description="Disordered" evidence="4">
    <location>
        <begin position="635"/>
        <end position="770"/>
    </location>
</feature>
<dbReference type="InterPro" id="IPR008937">
    <property type="entry name" value="Ras-like_GEF"/>
</dbReference>
<dbReference type="OMA" id="MSERIKP"/>
<organism evidence="7 8">
    <name type="scientific">Tigriopus californicus</name>
    <name type="common">Marine copepod</name>
    <dbReference type="NCBI Taxonomy" id="6832"/>
    <lineage>
        <taxon>Eukaryota</taxon>
        <taxon>Metazoa</taxon>
        <taxon>Ecdysozoa</taxon>
        <taxon>Arthropoda</taxon>
        <taxon>Crustacea</taxon>
        <taxon>Multicrustacea</taxon>
        <taxon>Hexanauplia</taxon>
        <taxon>Copepoda</taxon>
        <taxon>Harpacticoida</taxon>
        <taxon>Harpacticidae</taxon>
        <taxon>Tigriopus</taxon>
    </lineage>
</organism>
<evidence type="ECO:0000256" key="2">
    <source>
        <dbReference type="ARBA" id="ARBA00083313"/>
    </source>
</evidence>
<feature type="region of interest" description="Disordered" evidence="4">
    <location>
        <begin position="1171"/>
        <end position="1205"/>
    </location>
</feature>
<dbReference type="PROSITE" id="PS50212">
    <property type="entry name" value="RASGEF_NTER"/>
    <property type="match status" value="1"/>
</dbReference>
<feature type="compositionally biased region" description="Low complexity" evidence="4">
    <location>
        <begin position="741"/>
        <end position="767"/>
    </location>
</feature>
<dbReference type="PANTHER" id="PTHR23113">
    <property type="entry name" value="GUANINE NUCLEOTIDE EXCHANGE FACTOR"/>
    <property type="match status" value="1"/>
</dbReference>
<feature type="compositionally biased region" description="Basic residues" evidence="4">
    <location>
        <begin position="251"/>
        <end position="268"/>
    </location>
</feature>
<dbReference type="SUPFAM" id="SSF48366">
    <property type="entry name" value="Ras GEF"/>
    <property type="match status" value="1"/>
</dbReference>
<keyword evidence="1 3" id="KW-0344">Guanine-nucleotide releasing factor</keyword>
<dbReference type="InterPro" id="IPR001895">
    <property type="entry name" value="RASGEF_cat_dom"/>
</dbReference>